<protein>
    <submittedName>
        <fullName evidence="3">YHYH domain-containing protein</fullName>
    </submittedName>
</protein>
<proteinExistence type="predicted"/>
<evidence type="ECO:0000313" key="3">
    <source>
        <dbReference type="EMBL" id="QQN89436.1"/>
    </source>
</evidence>
<keyword evidence="2" id="KW-0732">Signal</keyword>
<reference evidence="3 4" key="1">
    <citation type="submission" date="2020-08" db="EMBL/GenBank/DDBJ databases">
        <title>Emergence of ISAba1-mediated novel tet(X) in Acinetobacter variabilis from a chicken farm.</title>
        <authorList>
            <person name="Peng K."/>
            <person name="Li R."/>
        </authorList>
    </citation>
    <scope>NUCLEOTIDE SEQUENCE [LARGE SCALE GENOMIC DNA]</scope>
    <source>
        <strain evidence="3 4">XM9F202-2</strain>
    </source>
</reference>
<evidence type="ECO:0000313" key="4">
    <source>
        <dbReference type="Proteomes" id="UP000596079"/>
    </source>
</evidence>
<evidence type="ECO:0000256" key="1">
    <source>
        <dbReference type="SAM" id="MobiDB-lite"/>
    </source>
</evidence>
<dbReference type="EMBL" id="CP060811">
    <property type="protein sequence ID" value="QQN89436.1"/>
    <property type="molecule type" value="Genomic_DNA"/>
</dbReference>
<dbReference type="NCBIfam" id="NF033223">
    <property type="entry name" value="YHYH_alt"/>
    <property type="match status" value="1"/>
</dbReference>
<dbReference type="InterPro" id="IPR047773">
    <property type="entry name" value="YHYH_dom_bact"/>
</dbReference>
<gene>
    <name evidence="3" type="ORF">IAQ69_07250</name>
</gene>
<name>A0A7T7WKM6_9GAMM</name>
<organism evidence="3 4">
    <name type="scientific">Acinetobacter variabilis</name>
    <dbReference type="NCBI Taxonomy" id="70346"/>
    <lineage>
        <taxon>Bacteria</taxon>
        <taxon>Pseudomonadati</taxon>
        <taxon>Pseudomonadota</taxon>
        <taxon>Gammaproteobacteria</taxon>
        <taxon>Moraxellales</taxon>
        <taxon>Moraxellaceae</taxon>
        <taxon>Acinetobacter</taxon>
    </lineage>
</organism>
<feature type="signal peptide" evidence="2">
    <location>
        <begin position="1"/>
        <end position="16"/>
    </location>
</feature>
<sequence>MILLILVACFATIAFAHGGRTDKNGFHNETETGTRHCQ</sequence>
<feature type="chain" id="PRO_5032614248" evidence="2">
    <location>
        <begin position="17"/>
        <end position="38"/>
    </location>
</feature>
<dbReference type="AlphaFoldDB" id="A0A7T7WKM6"/>
<evidence type="ECO:0000256" key="2">
    <source>
        <dbReference type="SAM" id="SignalP"/>
    </source>
</evidence>
<accession>A0A7T7WKM6</accession>
<feature type="region of interest" description="Disordered" evidence="1">
    <location>
        <begin position="18"/>
        <end position="38"/>
    </location>
</feature>
<feature type="compositionally biased region" description="Basic and acidic residues" evidence="1">
    <location>
        <begin position="19"/>
        <end position="38"/>
    </location>
</feature>
<dbReference type="Proteomes" id="UP000596079">
    <property type="component" value="Chromosome"/>
</dbReference>
<dbReference type="RefSeq" id="WP_180018064.1">
    <property type="nucleotide sequence ID" value="NZ_DAINTC010000012.1"/>
</dbReference>